<organism evidence="2 3">
    <name type="scientific">Halomonas urumqiensis</name>
    <dbReference type="NCBI Taxonomy" id="1684789"/>
    <lineage>
        <taxon>Bacteria</taxon>
        <taxon>Pseudomonadati</taxon>
        <taxon>Pseudomonadota</taxon>
        <taxon>Gammaproteobacteria</taxon>
        <taxon>Oceanospirillales</taxon>
        <taxon>Halomonadaceae</taxon>
        <taxon>Halomonas</taxon>
    </lineage>
</organism>
<keyword evidence="3" id="KW-1185">Reference proteome</keyword>
<feature type="domain" description="Co-chaperone DjlA N-terminal" evidence="1">
    <location>
        <begin position="27"/>
        <end position="143"/>
    </location>
</feature>
<dbReference type="CDD" id="cd07313">
    <property type="entry name" value="terB_like_2"/>
    <property type="match status" value="1"/>
</dbReference>
<evidence type="ECO:0000313" key="3">
    <source>
        <dbReference type="Proteomes" id="UP000235547"/>
    </source>
</evidence>
<dbReference type="Gene3D" id="1.10.3680.10">
    <property type="entry name" value="TerB-like"/>
    <property type="match status" value="1"/>
</dbReference>
<accession>A0A2N7ULM8</accession>
<evidence type="ECO:0000313" key="2">
    <source>
        <dbReference type="EMBL" id="PMR81337.1"/>
    </source>
</evidence>
<dbReference type="SUPFAM" id="SSF158682">
    <property type="entry name" value="TerB-like"/>
    <property type="match status" value="1"/>
</dbReference>
<proteinExistence type="predicted"/>
<evidence type="ECO:0000259" key="1">
    <source>
        <dbReference type="Pfam" id="PF05099"/>
    </source>
</evidence>
<name>A0A2N7ULM8_9GAMM</name>
<dbReference type="AlphaFoldDB" id="A0A2N7ULM8"/>
<gene>
    <name evidence="2" type="ORF">C1H70_05190</name>
</gene>
<dbReference type="InterPro" id="IPR007791">
    <property type="entry name" value="DjlA_N"/>
</dbReference>
<dbReference type="Proteomes" id="UP000235547">
    <property type="component" value="Unassembled WGS sequence"/>
</dbReference>
<dbReference type="OrthoDB" id="5294347at2"/>
<reference evidence="2 3" key="1">
    <citation type="submission" date="2018-01" db="EMBL/GenBank/DDBJ databases">
        <title>Halomonas endophytica sp. nov., isolated from storage liquid in the stems of Populus euphratica.</title>
        <authorList>
            <person name="Chen C."/>
        </authorList>
    </citation>
    <scope>NUCLEOTIDE SEQUENCE [LARGE SCALE GENOMIC DNA]</scope>
    <source>
        <strain evidence="2 3">BZ-SZ-XJ27</strain>
    </source>
</reference>
<dbReference type="Pfam" id="PF05099">
    <property type="entry name" value="TerB"/>
    <property type="match status" value="1"/>
</dbReference>
<sequence>MLESVQRFFRQVMANPGQPDESSPTLELAAAALLCEIMRADFHTAPSELATLRALLTQHFRMSEADIDELMALAQDEVENSVDHYQFVSLVKQHYSYQQRVELVRMMWALALADGEHHPLEEHRIRQLADLMHVSHADFIRTKLQVKGE</sequence>
<dbReference type="EMBL" id="PNRG01000009">
    <property type="protein sequence ID" value="PMR81337.1"/>
    <property type="molecule type" value="Genomic_DNA"/>
</dbReference>
<comment type="caution">
    <text evidence="2">The sequence shown here is derived from an EMBL/GenBank/DDBJ whole genome shotgun (WGS) entry which is preliminary data.</text>
</comment>
<dbReference type="RefSeq" id="WP_102587289.1">
    <property type="nucleotide sequence ID" value="NZ_BNAE01000009.1"/>
</dbReference>
<protein>
    <submittedName>
        <fullName evidence="2">TerB family tellurite resistance protein</fullName>
    </submittedName>
</protein>
<dbReference type="InterPro" id="IPR029024">
    <property type="entry name" value="TerB-like"/>
</dbReference>